<accession>A0ABR9X849</accession>
<evidence type="ECO:0000313" key="2">
    <source>
        <dbReference type="EMBL" id="MBE9639775.1"/>
    </source>
</evidence>
<name>A0ABR9X849_9RHOB</name>
<feature type="transmembrane region" description="Helical" evidence="1">
    <location>
        <begin position="229"/>
        <end position="255"/>
    </location>
</feature>
<keyword evidence="1" id="KW-0472">Membrane</keyword>
<evidence type="ECO:0008006" key="4">
    <source>
        <dbReference type="Google" id="ProtNLM"/>
    </source>
</evidence>
<reference evidence="2 3" key="1">
    <citation type="journal article" date="2021" name="Int. J. Syst. Evol. Microbiol.">
        <title>Salipiger mangrovisoli sp. nov., isolated from mangrove soil and the proposal for the reclassification of Paraphaeobacter pallidus as Salipiger pallidus comb. nov.</title>
        <authorList>
            <person name="Du J."/>
            <person name="Liu Y."/>
            <person name="Pei T."/>
            <person name="Deng M.R."/>
            <person name="Zhu H."/>
        </authorList>
    </citation>
    <scope>NUCLEOTIDE SEQUENCE [LARGE SCALE GENOMIC DNA]</scope>
    <source>
        <strain evidence="2 3">6D45A</strain>
    </source>
</reference>
<keyword evidence="3" id="KW-1185">Reference proteome</keyword>
<gene>
    <name evidence="2" type="ORF">IQ782_23240</name>
</gene>
<dbReference type="EMBL" id="JADFFK010000021">
    <property type="protein sequence ID" value="MBE9639775.1"/>
    <property type="molecule type" value="Genomic_DNA"/>
</dbReference>
<evidence type="ECO:0000313" key="3">
    <source>
        <dbReference type="Proteomes" id="UP000607796"/>
    </source>
</evidence>
<sequence length="269" mass="28418">MNSLSDIFWSIRVSSPQFVHLQHRSSKCCCADLLATVNTVDLGKAFSEHDHVRQVAWEMSIREFLLRKKLLMKRNLVAILAAASALWASASSALTVQIDRLSGTVAEINFSGALAGVTPTSNPHLLALRDVFASDPPGIENDNLSFSGSITADGRALSNVYTASGAVIGGTPLLYFYFGGFTPLTTGASVSGTVTVNLGGTAFQWANGGSTGDVQWGLYSGGYTDQGDWSIAAAAVPLPASMLLLLFGLVGLAALSDWRRKEFLSLLGA</sequence>
<feature type="transmembrane region" description="Helical" evidence="1">
    <location>
        <begin position="76"/>
        <end position="98"/>
    </location>
</feature>
<keyword evidence="1" id="KW-0812">Transmembrane</keyword>
<protein>
    <recommendedName>
        <fullName evidence="4">VPLPA-CTERM protein sorting domain-containing protein</fullName>
    </recommendedName>
</protein>
<keyword evidence="1" id="KW-1133">Transmembrane helix</keyword>
<proteinExistence type="predicted"/>
<organism evidence="2 3">
    <name type="scientific">Salipiger mangrovisoli</name>
    <dbReference type="NCBI Taxonomy" id="2865933"/>
    <lineage>
        <taxon>Bacteria</taxon>
        <taxon>Pseudomonadati</taxon>
        <taxon>Pseudomonadota</taxon>
        <taxon>Alphaproteobacteria</taxon>
        <taxon>Rhodobacterales</taxon>
        <taxon>Roseobacteraceae</taxon>
        <taxon>Salipiger</taxon>
    </lineage>
</organism>
<dbReference type="Proteomes" id="UP000607796">
    <property type="component" value="Unassembled WGS sequence"/>
</dbReference>
<evidence type="ECO:0000256" key="1">
    <source>
        <dbReference type="SAM" id="Phobius"/>
    </source>
</evidence>
<comment type="caution">
    <text evidence="2">The sequence shown here is derived from an EMBL/GenBank/DDBJ whole genome shotgun (WGS) entry which is preliminary data.</text>
</comment>